<dbReference type="PANTHER" id="PTHR30055">
    <property type="entry name" value="HTH-TYPE TRANSCRIPTIONAL REGULATOR RUTR"/>
    <property type="match status" value="1"/>
</dbReference>
<dbReference type="InterPro" id="IPR050109">
    <property type="entry name" value="HTH-type_TetR-like_transc_reg"/>
</dbReference>
<dbReference type="GO" id="GO:0003700">
    <property type="term" value="F:DNA-binding transcription factor activity"/>
    <property type="evidence" value="ECO:0007669"/>
    <property type="project" value="TreeGrafter"/>
</dbReference>
<protein>
    <submittedName>
        <fullName evidence="4">TetR family transcriptional regulator</fullName>
    </submittedName>
</protein>
<organism evidence="4 5">
    <name type="scientific">Mycobacterium branderi</name>
    <dbReference type="NCBI Taxonomy" id="43348"/>
    <lineage>
        <taxon>Bacteria</taxon>
        <taxon>Bacillati</taxon>
        <taxon>Actinomycetota</taxon>
        <taxon>Actinomycetes</taxon>
        <taxon>Mycobacteriales</taxon>
        <taxon>Mycobacteriaceae</taxon>
        <taxon>Mycobacterium</taxon>
    </lineage>
</organism>
<dbReference type="AlphaFoldDB" id="A0AA91LTK6"/>
<dbReference type="Proteomes" id="UP000192441">
    <property type="component" value="Unassembled WGS sequence"/>
</dbReference>
<evidence type="ECO:0000313" key="4">
    <source>
        <dbReference type="EMBL" id="ORA33602.1"/>
    </source>
</evidence>
<sequence>MPPVRNTETSLTSSRVTAAVERALDDRQREATEEVERILAAAVRVMERAAPDPPRVSDIVAEAGSSNKAFYRYFAGKDDLILAVMERGVGIVVSYLQHQMAKEPAPQGKIARWIAGVLAQVADPHLLSMSRAAAGQMSTTAAVDEEIMRPMRDLLTEPVAALGSNDVKRDADAVFYCTATALRRYLDLSARPSRDDIDHLVQFCLRGLGVT</sequence>
<gene>
    <name evidence="4" type="ORF">BST20_22305</name>
</gene>
<dbReference type="PANTHER" id="PTHR30055:SF226">
    <property type="entry name" value="HTH-TYPE TRANSCRIPTIONAL REGULATOR PKSA"/>
    <property type="match status" value="1"/>
</dbReference>
<evidence type="ECO:0000256" key="2">
    <source>
        <dbReference type="PROSITE-ProRule" id="PRU00335"/>
    </source>
</evidence>
<reference evidence="4 5" key="1">
    <citation type="submission" date="2016-12" db="EMBL/GenBank/DDBJ databases">
        <title>The new phylogeny of genus Mycobacterium.</title>
        <authorList>
            <person name="Tortoli E."/>
            <person name="Trovato A."/>
            <person name="Cirillo D.M."/>
        </authorList>
    </citation>
    <scope>NUCLEOTIDE SEQUENCE [LARGE SCALE GENOMIC DNA]</scope>
    <source>
        <strain evidence="4 5">DSM 44624</strain>
    </source>
</reference>
<evidence type="ECO:0000256" key="1">
    <source>
        <dbReference type="ARBA" id="ARBA00023125"/>
    </source>
</evidence>
<keyword evidence="1 2" id="KW-0238">DNA-binding</keyword>
<evidence type="ECO:0000313" key="5">
    <source>
        <dbReference type="Proteomes" id="UP000192441"/>
    </source>
</evidence>
<dbReference type="SUPFAM" id="SSF46689">
    <property type="entry name" value="Homeodomain-like"/>
    <property type="match status" value="1"/>
</dbReference>
<dbReference type="Gene3D" id="1.10.357.10">
    <property type="entry name" value="Tetracycline Repressor, domain 2"/>
    <property type="match status" value="1"/>
</dbReference>
<dbReference type="InterPro" id="IPR009057">
    <property type="entry name" value="Homeodomain-like_sf"/>
</dbReference>
<dbReference type="EMBL" id="MVHM01000018">
    <property type="protein sequence ID" value="ORA33602.1"/>
    <property type="molecule type" value="Genomic_DNA"/>
</dbReference>
<feature type="domain" description="HTH tetR-type" evidence="3">
    <location>
        <begin position="32"/>
        <end position="92"/>
    </location>
</feature>
<evidence type="ECO:0000259" key="3">
    <source>
        <dbReference type="PROSITE" id="PS50977"/>
    </source>
</evidence>
<dbReference type="RefSeq" id="WP_083133584.1">
    <property type="nucleotide sequence ID" value="NZ_AP022606.1"/>
</dbReference>
<accession>A0AA91LTK6</accession>
<dbReference type="GO" id="GO:0000976">
    <property type="term" value="F:transcription cis-regulatory region binding"/>
    <property type="evidence" value="ECO:0007669"/>
    <property type="project" value="TreeGrafter"/>
</dbReference>
<dbReference type="PROSITE" id="PS50977">
    <property type="entry name" value="HTH_TETR_2"/>
    <property type="match status" value="1"/>
</dbReference>
<comment type="caution">
    <text evidence="4">The sequence shown here is derived from an EMBL/GenBank/DDBJ whole genome shotgun (WGS) entry which is preliminary data.</text>
</comment>
<feature type="DNA-binding region" description="H-T-H motif" evidence="2">
    <location>
        <begin position="55"/>
        <end position="74"/>
    </location>
</feature>
<dbReference type="InterPro" id="IPR001647">
    <property type="entry name" value="HTH_TetR"/>
</dbReference>
<name>A0AA91LTK6_9MYCO</name>
<proteinExistence type="predicted"/>
<dbReference type="Pfam" id="PF00440">
    <property type="entry name" value="TetR_N"/>
    <property type="match status" value="1"/>
</dbReference>